<dbReference type="GO" id="GO:0006401">
    <property type="term" value="P:RNA catabolic process"/>
    <property type="evidence" value="ECO:0007669"/>
    <property type="project" value="InterPro"/>
</dbReference>
<dbReference type="InterPro" id="IPR013924">
    <property type="entry name" value="RNase_H2_suC"/>
</dbReference>
<dbReference type="CDD" id="cd09271">
    <property type="entry name" value="RNase_H2-C"/>
    <property type="match status" value="1"/>
</dbReference>
<dbReference type="InterPro" id="IPR013520">
    <property type="entry name" value="Ribonucl_H"/>
</dbReference>
<comment type="subcellular location">
    <subcellularLocation>
        <location evidence="1">Nucleus</location>
    </subcellularLocation>
</comment>
<feature type="compositionally biased region" description="Basic and acidic residues" evidence="10">
    <location>
        <begin position="45"/>
        <end position="58"/>
    </location>
</feature>
<dbReference type="InterPro" id="IPR036397">
    <property type="entry name" value="RNaseH_sf"/>
</dbReference>
<dbReference type="RefSeq" id="XP_015409295.1">
    <property type="nucleotide sequence ID" value="XM_015548587.1"/>
</dbReference>
<keyword evidence="8" id="KW-0539">Nucleus</keyword>
<dbReference type="OrthoDB" id="8191639at2759"/>
<dbReference type="InterPro" id="IPR012337">
    <property type="entry name" value="RNaseH-like_sf"/>
</dbReference>
<dbReference type="Proteomes" id="UP000037505">
    <property type="component" value="Unassembled WGS sequence"/>
</dbReference>
<comment type="function">
    <text evidence="9">Exoribonuclease involved in ribosome biosynthesis. Involved in the processing of ITS1, the internal transcribed spacer localized between the 18S and 5.8S rRNAs.</text>
</comment>
<dbReference type="InterPro" id="IPR047021">
    <property type="entry name" value="REXO1/3/4-like"/>
</dbReference>
<gene>
    <name evidence="12" type="ORF">ANOM_003330</name>
</gene>
<comment type="caution">
    <text evidence="12">The sequence shown here is derived from an EMBL/GenBank/DDBJ whole genome shotgun (WGS) entry which is preliminary data.</text>
</comment>
<dbReference type="CDD" id="cd06144">
    <property type="entry name" value="REX4_like"/>
    <property type="match status" value="1"/>
</dbReference>
<evidence type="ECO:0000256" key="7">
    <source>
        <dbReference type="ARBA" id="ARBA00022839"/>
    </source>
</evidence>
<feature type="domain" description="Exonuclease" evidence="11">
    <location>
        <begin position="118"/>
        <end position="280"/>
    </location>
</feature>
<dbReference type="PANTHER" id="PTHR12801">
    <property type="entry name" value="RNA EXONUCLEASE REXO1 / RECO3 FAMILY MEMBER-RELATED"/>
    <property type="match status" value="1"/>
</dbReference>
<feature type="region of interest" description="Disordered" evidence="10">
    <location>
        <begin position="294"/>
        <end position="314"/>
    </location>
</feature>
<organism evidence="12 13">
    <name type="scientific">Aspergillus nomiae NRRL (strain ATCC 15546 / NRRL 13137 / CBS 260.88 / M93)</name>
    <dbReference type="NCBI Taxonomy" id="1509407"/>
    <lineage>
        <taxon>Eukaryota</taxon>
        <taxon>Fungi</taxon>
        <taxon>Dikarya</taxon>
        <taxon>Ascomycota</taxon>
        <taxon>Pezizomycotina</taxon>
        <taxon>Eurotiomycetes</taxon>
        <taxon>Eurotiomycetidae</taxon>
        <taxon>Eurotiales</taxon>
        <taxon>Aspergillaceae</taxon>
        <taxon>Aspergillus</taxon>
        <taxon>Aspergillus subgen. Circumdati</taxon>
    </lineage>
</organism>
<keyword evidence="5" id="KW-0540">Nuclease</keyword>
<proteinExistence type="inferred from homology"/>
<evidence type="ECO:0000256" key="8">
    <source>
        <dbReference type="ARBA" id="ARBA00023242"/>
    </source>
</evidence>
<dbReference type="GO" id="GO:0000027">
    <property type="term" value="P:ribosomal large subunit assembly"/>
    <property type="evidence" value="ECO:0007669"/>
    <property type="project" value="TreeGrafter"/>
</dbReference>
<evidence type="ECO:0000256" key="9">
    <source>
        <dbReference type="ARBA" id="ARBA00025599"/>
    </source>
</evidence>
<evidence type="ECO:0000256" key="10">
    <source>
        <dbReference type="SAM" id="MobiDB-lite"/>
    </source>
</evidence>
<evidence type="ECO:0000313" key="13">
    <source>
        <dbReference type="Proteomes" id="UP000037505"/>
    </source>
</evidence>
<dbReference type="GO" id="GO:0032299">
    <property type="term" value="C:ribonuclease H2 complex"/>
    <property type="evidence" value="ECO:0007669"/>
    <property type="project" value="InterPro"/>
</dbReference>
<keyword evidence="4" id="KW-0698">rRNA processing</keyword>
<dbReference type="GO" id="GO:0003676">
    <property type="term" value="F:nucleic acid binding"/>
    <property type="evidence" value="ECO:0007669"/>
    <property type="project" value="InterPro"/>
</dbReference>
<accession>A0A0L1J9G3</accession>
<keyword evidence="13" id="KW-1185">Reference proteome</keyword>
<dbReference type="SMART" id="SM00479">
    <property type="entry name" value="EXOIII"/>
    <property type="match status" value="1"/>
</dbReference>
<evidence type="ECO:0000256" key="1">
    <source>
        <dbReference type="ARBA" id="ARBA00004123"/>
    </source>
</evidence>
<evidence type="ECO:0000259" key="11">
    <source>
        <dbReference type="SMART" id="SM00479"/>
    </source>
</evidence>
<feature type="compositionally biased region" description="Polar residues" evidence="10">
    <location>
        <begin position="411"/>
        <end position="422"/>
    </location>
</feature>
<dbReference type="GO" id="GO:0006364">
    <property type="term" value="P:rRNA processing"/>
    <property type="evidence" value="ECO:0007669"/>
    <property type="project" value="UniProtKB-KW"/>
</dbReference>
<dbReference type="Pfam" id="PF00929">
    <property type="entry name" value="RNase_T"/>
    <property type="match status" value="1"/>
</dbReference>
<dbReference type="FunFam" id="3.30.420.10:FF:000007">
    <property type="entry name" value="Interferon-stimulated exonuclease gene 20"/>
    <property type="match status" value="1"/>
</dbReference>
<dbReference type="EMBL" id="JNOM01000054">
    <property type="protein sequence ID" value="KNG88372.1"/>
    <property type="molecule type" value="Genomic_DNA"/>
</dbReference>
<reference evidence="12 13" key="1">
    <citation type="submission" date="2014-06" db="EMBL/GenBank/DDBJ databases">
        <title>The Genome of the Aflatoxigenic Filamentous Fungus Aspergillus nomius.</title>
        <authorList>
            <person name="Moore M.G."/>
            <person name="Shannon B.M."/>
            <person name="Brian M.M."/>
        </authorList>
    </citation>
    <scope>NUCLEOTIDE SEQUENCE [LARGE SCALE GENOMIC DNA]</scope>
    <source>
        <strain evidence="12 13">NRRL 13137</strain>
    </source>
</reference>
<dbReference type="GeneID" id="26805134"/>
<dbReference type="Pfam" id="PF08615">
    <property type="entry name" value="RNase_H2_suC"/>
    <property type="match status" value="1"/>
</dbReference>
<dbReference type="GO" id="GO:0008408">
    <property type="term" value="F:3'-5' exonuclease activity"/>
    <property type="evidence" value="ECO:0007669"/>
    <property type="project" value="InterPro"/>
</dbReference>
<dbReference type="STRING" id="1509407.A0A0L1J9G3"/>
<name>A0A0L1J9G3_ASPN3</name>
<evidence type="ECO:0000256" key="3">
    <source>
        <dbReference type="ARBA" id="ARBA00016937"/>
    </source>
</evidence>
<dbReference type="AlphaFoldDB" id="A0A0L1J9G3"/>
<comment type="similarity">
    <text evidence="2">Belongs to the REXO4 family.</text>
</comment>
<feature type="compositionally biased region" description="Basic residues" evidence="10">
    <location>
        <begin position="302"/>
        <end position="314"/>
    </location>
</feature>
<evidence type="ECO:0000313" key="12">
    <source>
        <dbReference type="EMBL" id="KNG88372.1"/>
    </source>
</evidence>
<feature type="compositionally biased region" description="Polar residues" evidence="10">
    <location>
        <begin position="1"/>
        <end position="21"/>
    </location>
</feature>
<feature type="region of interest" description="Disordered" evidence="10">
    <location>
        <begin position="1"/>
        <end position="76"/>
    </location>
</feature>
<dbReference type="SUPFAM" id="SSF53098">
    <property type="entry name" value="Ribonuclease H-like"/>
    <property type="match status" value="1"/>
</dbReference>
<protein>
    <recommendedName>
        <fullName evidence="3">RNA exonuclease 4</fullName>
    </recommendedName>
</protein>
<feature type="region of interest" description="Disordered" evidence="10">
    <location>
        <begin position="411"/>
        <end position="430"/>
    </location>
</feature>
<dbReference type="GO" id="GO:0005634">
    <property type="term" value="C:nucleus"/>
    <property type="evidence" value="ECO:0007669"/>
    <property type="project" value="UniProtKB-SubCell"/>
</dbReference>
<dbReference type="Gene3D" id="3.30.420.10">
    <property type="entry name" value="Ribonuclease H-like superfamily/Ribonuclease H"/>
    <property type="match status" value="1"/>
</dbReference>
<evidence type="ECO:0000256" key="6">
    <source>
        <dbReference type="ARBA" id="ARBA00022801"/>
    </source>
</evidence>
<keyword evidence="6" id="KW-0378">Hydrolase</keyword>
<keyword evidence="7 12" id="KW-0269">Exonuclease</keyword>
<evidence type="ECO:0000256" key="5">
    <source>
        <dbReference type="ARBA" id="ARBA00022722"/>
    </source>
</evidence>
<dbReference type="Gene3D" id="2.40.128.680">
    <property type="match status" value="1"/>
</dbReference>
<evidence type="ECO:0000256" key="2">
    <source>
        <dbReference type="ARBA" id="ARBA00010489"/>
    </source>
</evidence>
<sequence>MDVKNLSSNWKKLQETLKQNPTSSSTKRKTSDREGQNGVLKKRKTETVEGKTKLEQSRVSKKRKRMADSAADGGKDVVQETAVKSISRKNSTASIAPRPEVKIAKVNEGRSPTAELGKYVAMDCEMVGVGPNPDNDSALARVSIVNFNGEQVYDSFVRPKEMVTDWRTHVSGILPKHMVEARSLEQVQKDVAELMDGRILVGHALRNDLDALLLSHPKRDIRDTSKHPPYRKIAGGGSPRLKMLASEFLGLDIQSGAHSSVEDAKATMLLYRRDKDEFEKEHLKKWPVRVVVEKENGDDQKKKKKKKKKTRKSQLKFTIKPNMFAIQPQQQSSGSEDANRTENVTPNILPCRIHHDGPVGSLGRYWKPESDGKDSNVQTAYFRGRKLRGRRVQIPEGYQGVVALPTERVMPSTQSNANSTISEETEQEEPVKILEKQATFDEYVVWGHELTPAADDSFVKGVEEWLKLAEAMHCQSGDEKKSS</sequence>
<dbReference type="PANTHER" id="PTHR12801:SF45">
    <property type="entry name" value="RNA EXONUCLEASE 4"/>
    <property type="match status" value="1"/>
</dbReference>
<evidence type="ECO:0000256" key="4">
    <source>
        <dbReference type="ARBA" id="ARBA00022552"/>
    </source>
</evidence>
<dbReference type="InterPro" id="IPR037431">
    <property type="entry name" value="REX4_DEDDh_dom"/>
</dbReference>